<evidence type="ECO:0000313" key="1">
    <source>
        <dbReference type="EMBL" id="AUX78713.1"/>
    </source>
</evidence>
<proteinExistence type="predicted"/>
<accession>A0A2L0HB59</accession>
<reference evidence="1 2" key="1">
    <citation type="submission" date="2017-10" db="EMBL/GenBank/DDBJ databases">
        <title>Analysis of the genome sequences of Rhizobium populations associated to common bean (phaseolus vulgaris).</title>
        <authorList>
            <person name="Bustos P."/>
            <person name="Santamaria R.I."/>
            <person name="Miranda-Sanchez F."/>
            <person name="Perez-Carrascal O."/>
            <person name="Juarez S."/>
            <person name="Lozano L."/>
            <person name="Martinez-Flores I."/>
            <person name="Vinuesa P."/>
            <person name="Martinez-Romero E."/>
            <person name="Cevallos M.A."/>
            <person name="Romero D."/>
            <person name="Davila G."/>
            <person name="Gonzalez V."/>
        </authorList>
    </citation>
    <scope>NUCLEOTIDE SEQUENCE [LARGE SCALE GENOMIC DNA]</scope>
    <source>
        <strain evidence="1 2">NXT3</strain>
        <plasmid evidence="2">Plasmid psfrenxt3b</plasmid>
    </source>
</reference>
<gene>
    <name evidence="1" type="ORF">NXT3_PB00051</name>
</gene>
<sequence length="92" mass="10199">MLSGRFSRALSSLGITVRTRHCSPTTRGKTCCSGQEFEKGMVRKEILRSSDFGEFSSSTASTPIPKPQAHAICSSYRKLSCWWRARPKSARG</sequence>
<evidence type="ECO:0000313" key="2">
    <source>
        <dbReference type="Proteomes" id="UP000239340"/>
    </source>
</evidence>
<organism evidence="1 2">
    <name type="scientific">Rhizobium fredii</name>
    <name type="common">Sinorhizobium fredii</name>
    <dbReference type="NCBI Taxonomy" id="380"/>
    <lineage>
        <taxon>Bacteria</taxon>
        <taxon>Pseudomonadati</taxon>
        <taxon>Pseudomonadota</taxon>
        <taxon>Alphaproteobacteria</taxon>
        <taxon>Hyphomicrobiales</taxon>
        <taxon>Rhizobiaceae</taxon>
        <taxon>Sinorhizobium/Ensifer group</taxon>
        <taxon>Sinorhizobium</taxon>
    </lineage>
</organism>
<keyword evidence="1" id="KW-0614">Plasmid</keyword>
<dbReference type="EMBL" id="CP024309">
    <property type="protein sequence ID" value="AUX78713.1"/>
    <property type="molecule type" value="Genomic_DNA"/>
</dbReference>
<geneLocation type="plasmid" evidence="2">
    <name>psfrenxt3b</name>
</geneLocation>
<protein>
    <submittedName>
        <fullName evidence="1">Uncharacterized protein</fullName>
    </submittedName>
</protein>
<dbReference type="Proteomes" id="UP000239340">
    <property type="component" value="Plasmid pSfreNXT3b"/>
</dbReference>
<dbReference type="AlphaFoldDB" id="A0A2L0HB59"/>
<name>A0A2L0HB59_RHIFR</name>